<proteinExistence type="predicted"/>
<comment type="caution">
    <text evidence="1">The sequence shown here is derived from an EMBL/GenBank/DDBJ whole genome shotgun (WGS) entry which is preliminary data.</text>
</comment>
<gene>
    <name evidence="1" type="ORF">LSH36_324g02018</name>
</gene>
<dbReference type="AlphaFoldDB" id="A0AAD9JGA4"/>
<dbReference type="Proteomes" id="UP001208570">
    <property type="component" value="Unassembled WGS sequence"/>
</dbReference>
<organism evidence="1 2">
    <name type="scientific">Paralvinella palmiformis</name>
    <dbReference type="NCBI Taxonomy" id="53620"/>
    <lineage>
        <taxon>Eukaryota</taxon>
        <taxon>Metazoa</taxon>
        <taxon>Spiralia</taxon>
        <taxon>Lophotrochozoa</taxon>
        <taxon>Annelida</taxon>
        <taxon>Polychaeta</taxon>
        <taxon>Sedentaria</taxon>
        <taxon>Canalipalpata</taxon>
        <taxon>Terebellida</taxon>
        <taxon>Terebelliformia</taxon>
        <taxon>Alvinellidae</taxon>
        <taxon>Paralvinella</taxon>
    </lineage>
</organism>
<evidence type="ECO:0000313" key="2">
    <source>
        <dbReference type="Proteomes" id="UP001208570"/>
    </source>
</evidence>
<dbReference type="EMBL" id="JAODUP010000323">
    <property type="protein sequence ID" value="KAK2152628.1"/>
    <property type="molecule type" value="Genomic_DNA"/>
</dbReference>
<name>A0AAD9JGA4_9ANNE</name>
<evidence type="ECO:0000313" key="1">
    <source>
        <dbReference type="EMBL" id="KAK2152628.1"/>
    </source>
</evidence>
<reference evidence="1" key="1">
    <citation type="journal article" date="2023" name="Mol. Biol. Evol.">
        <title>Third-Generation Sequencing Reveals the Adaptive Role of the Epigenome in Three Deep-Sea Polychaetes.</title>
        <authorList>
            <person name="Perez M."/>
            <person name="Aroh O."/>
            <person name="Sun Y."/>
            <person name="Lan Y."/>
            <person name="Juniper S.K."/>
            <person name="Young C.R."/>
            <person name="Angers B."/>
            <person name="Qian P.Y."/>
        </authorList>
    </citation>
    <scope>NUCLEOTIDE SEQUENCE</scope>
    <source>
        <strain evidence="1">P08H-3</strain>
    </source>
</reference>
<accession>A0AAD9JGA4</accession>
<protein>
    <submittedName>
        <fullName evidence="1">Uncharacterized protein</fullName>
    </submittedName>
</protein>
<keyword evidence="2" id="KW-1185">Reference proteome</keyword>
<sequence>MKYPTGNVVIQTQTKFCETVQHQLCYGSATYNYYMYLKNHIILCCVFSEKNGDYNVIDMLMCAMLWIYISYRSSRLVFDILAWLW</sequence>